<comment type="caution">
    <text evidence="1">The sequence shown here is derived from an EMBL/GenBank/DDBJ whole genome shotgun (WGS) entry which is preliminary data.</text>
</comment>
<evidence type="ECO:0000313" key="1">
    <source>
        <dbReference type="EMBL" id="OBR64954.1"/>
    </source>
</evidence>
<dbReference type="Pfam" id="PF08863">
    <property type="entry name" value="YolD"/>
    <property type="match status" value="1"/>
</dbReference>
<gene>
    <name evidence="1" type="ORF">A7K91_05080</name>
</gene>
<dbReference type="EMBL" id="LYPA01000064">
    <property type="protein sequence ID" value="OBR64954.1"/>
    <property type="molecule type" value="Genomic_DNA"/>
</dbReference>
<accession>A0A1A5YHA4</accession>
<dbReference type="InterPro" id="IPR014962">
    <property type="entry name" value="YolD"/>
</dbReference>
<proteinExistence type="predicted"/>
<protein>
    <recommendedName>
        <fullName evidence="3">YolD-like family protein</fullName>
    </recommendedName>
</protein>
<reference evidence="1 2" key="1">
    <citation type="submission" date="2016-05" db="EMBL/GenBank/DDBJ databases">
        <title>Paenibacillus oryzae. sp. nov., isolated from the rice root.</title>
        <authorList>
            <person name="Zhang J."/>
            <person name="Zhang X."/>
        </authorList>
    </citation>
    <scope>NUCLEOTIDE SEQUENCE [LARGE SCALE GENOMIC DNA]</scope>
    <source>
        <strain evidence="1 2">1DrF-4</strain>
    </source>
</reference>
<evidence type="ECO:0008006" key="3">
    <source>
        <dbReference type="Google" id="ProtNLM"/>
    </source>
</evidence>
<sequence>MAKVKAKRPTRDEYVLEELGERLVEAKDEGTTVQLEVWGWEDQVKGVITYLDSRTKLVHVEYNGELTKVPFMDIMKVSNAE</sequence>
<dbReference type="AlphaFoldDB" id="A0A1A5YHA4"/>
<dbReference type="Proteomes" id="UP000092024">
    <property type="component" value="Unassembled WGS sequence"/>
</dbReference>
<organism evidence="1 2">
    <name type="scientific">Paenibacillus oryzae</name>
    <dbReference type="NCBI Taxonomy" id="1844972"/>
    <lineage>
        <taxon>Bacteria</taxon>
        <taxon>Bacillati</taxon>
        <taxon>Bacillota</taxon>
        <taxon>Bacilli</taxon>
        <taxon>Bacillales</taxon>
        <taxon>Paenibacillaceae</taxon>
        <taxon>Paenibacillus</taxon>
    </lineage>
</organism>
<name>A0A1A5YHA4_9BACL</name>
<dbReference type="OrthoDB" id="2921025at2"/>
<evidence type="ECO:0000313" key="2">
    <source>
        <dbReference type="Proteomes" id="UP000092024"/>
    </source>
</evidence>
<dbReference type="RefSeq" id="WP_068684156.1">
    <property type="nucleotide sequence ID" value="NZ_LYPA01000064.1"/>
</dbReference>
<keyword evidence="2" id="KW-1185">Reference proteome</keyword>